<reference evidence="1" key="2">
    <citation type="submission" date="2020-09" db="EMBL/GenBank/DDBJ databases">
        <authorList>
            <person name="Sun Q."/>
            <person name="Kim S."/>
        </authorList>
    </citation>
    <scope>NUCLEOTIDE SEQUENCE</scope>
    <source>
        <strain evidence="1">KCTC 42731</strain>
    </source>
</reference>
<protein>
    <submittedName>
        <fullName evidence="1">Uncharacterized protein</fullName>
    </submittedName>
</protein>
<sequence>MTKEQSHSDHLHAEGIINKDELTEEHLKAIDSLSKEEVEQIKKINKTIQKTSPGVGIML</sequence>
<dbReference type="EMBL" id="BNCK01000008">
    <property type="protein sequence ID" value="GHG01325.1"/>
    <property type="molecule type" value="Genomic_DNA"/>
</dbReference>
<evidence type="ECO:0000313" key="1">
    <source>
        <dbReference type="EMBL" id="GHG01325.1"/>
    </source>
</evidence>
<gene>
    <name evidence="1" type="ORF">GCM10017161_32490</name>
</gene>
<comment type="caution">
    <text evidence="1">The sequence shown here is derived from an EMBL/GenBank/DDBJ whole genome shotgun (WGS) entry which is preliminary data.</text>
</comment>
<dbReference type="AlphaFoldDB" id="A0A919BMI7"/>
<evidence type="ECO:0000313" key="2">
    <source>
        <dbReference type="Proteomes" id="UP000623842"/>
    </source>
</evidence>
<proteinExistence type="predicted"/>
<accession>A0A919BMI7</accession>
<organism evidence="1 2">
    <name type="scientific">Thalassotalea marina</name>
    <dbReference type="NCBI Taxonomy" id="1673741"/>
    <lineage>
        <taxon>Bacteria</taxon>
        <taxon>Pseudomonadati</taxon>
        <taxon>Pseudomonadota</taxon>
        <taxon>Gammaproteobacteria</taxon>
        <taxon>Alteromonadales</taxon>
        <taxon>Colwelliaceae</taxon>
        <taxon>Thalassotalea</taxon>
    </lineage>
</organism>
<dbReference type="Proteomes" id="UP000623842">
    <property type="component" value="Unassembled WGS sequence"/>
</dbReference>
<dbReference type="RefSeq" id="WP_189772795.1">
    <property type="nucleotide sequence ID" value="NZ_BNCK01000008.1"/>
</dbReference>
<name>A0A919BMI7_9GAMM</name>
<keyword evidence="2" id="KW-1185">Reference proteome</keyword>
<reference evidence="1" key="1">
    <citation type="journal article" date="2014" name="Int. J. Syst. Evol. Microbiol.">
        <title>Complete genome sequence of Corynebacterium casei LMG S-19264T (=DSM 44701T), isolated from a smear-ripened cheese.</title>
        <authorList>
            <consortium name="US DOE Joint Genome Institute (JGI-PGF)"/>
            <person name="Walter F."/>
            <person name="Albersmeier A."/>
            <person name="Kalinowski J."/>
            <person name="Ruckert C."/>
        </authorList>
    </citation>
    <scope>NUCLEOTIDE SEQUENCE</scope>
    <source>
        <strain evidence="1">KCTC 42731</strain>
    </source>
</reference>